<feature type="domain" description="Secretion system C-terminal sorting" evidence="2">
    <location>
        <begin position="748"/>
        <end position="810"/>
    </location>
</feature>
<sequence>CTNPWNFTSDLVTANTTLYAKWNINSYTVTFDSQGGSAVASKATNYNTTISAPSNPTRTGYTFGGWYKETACTNAWNFTTDKITLNTTLYAKWTINTFTITFNTQSGSSIANATVNYNATVIRPADPTLTGYTFGGWYKDAACTNAWNFTSDKVTANTTLYAKWNINSYTVTFNSQGGDIIANINANYNTTITIPVAPTRMGYTFNGWYKETACTNAWNFATDKITANTTLFAKWTINTYTVTFNSDGGTPVSSITTNYFTKIGEPTPPSKAGYTFDGWYQNLSDAFSFNFSLYFITSNLTLTAKWTPITYGVSFYSEGISINYRGVEYNTTITNKPEDPTRTGYIFNGWYKEATFINLWNFATDKVMSTMSLYAKWTALTYKVSYDSQGGTTVPAITVNHGTKISEPTPPTRKGYTLKGWYNQPTNGFIFFFDYTQVTADITLYAHWMLNTYTITFDSKGGTSVNSQTAEYNSTIYAPTNPTRAGYTFDGWFKEEALTSAWNFATDVVSDNATLYAKWNAVVYTVIFNSQGGSSVSNMNANHGTLLTRPADPTRTGYTFAGWYIDASCTTAWNFATDVVTKATMLYAKWNINTYTVSFNSQGGSIIADVTCDYNNTIAEPIAPTRTGYTFAGWYKEYNYITAWNFATDLVSNNTTLYAKWSINIYTVNFDSQGGNAIASISATYNTTISAPTPPTKTGYKFAGWYKETACTNAWLFATDLVTVNMSLYAKWDLSNSINSTSTEDFRLYPNPADDFVTLEGSNMKQASIFNLMGTMIMQLDIKGNDTTTINVSKLMSGNYFIYVKTNDGRVRILKMLKL</sequence>
<comment type="subcellular location">
    <subcellularLocation>
        <location evidence="1">Cell envelope</location>
    </subcellularLocation>
</comment>
<feature type="non-terminal residue" evidence="3">
    <location>
        <position position="1"/>
    </location>
</feature>
<evidence type="ECO:0000313" key="4">
    <source>
        <dbReference type="Proteomes" id="UP000199452"/>
    </source>
</evidence>
<dbReference type="GO" id="GO:0030313">
    <property type="term" value="C:cell envelope"/>
    <property type="evidence" value="ECO:0007669"/>
    <property type="project" value="UniProtKB-SubCell"/>
</dbReference>
<dbReference type="Pfam" id="PF18962">
    <property type="entry name" value="Por_Secre_tail"/>
    <property type="match status" value="1"/>
</dbReference>
<dbReference type="EMBL" id="FMYP01000004">
    <property type="protein sequence ID" value="SDB85722.1"/>
    <property type="molecule type" value="Genomic_DNA"/>
</dbReference>
<accession>A0A1G6GUM1</accession>
<dbReference type="InterPro" id="IPR013378">
    <property type="entry name" value="InlB-like_B-rpt"/>
</dbReference>
<dbReference type="Pfam" id="PF09479">
    <property type="entry name" value="Flg_new"/>
    <property type="match status" value="10"/>
</dbReference>
<dbReference type="NCBIfam" id="TIGR04183">
    <property type="entry name" value="Por_Secre_tail"/>
    <property type="match status" value="1"/>
</dbReference>
<dbReference type="Gene3D" id="2.60.40.4270">
    <property type="entry name" value="Listeria-Bacteroides repeat domain"/>
    <property type="match status" value="10"/>
</dbReference>
<proteinExistence type="predicted"/>
<dbReference type="RefSeq" id="WP_092434999.1">
    <property type="nucleotide sequence ID" value="NZ_FMYP01000004.1"/>
</dbReference>
<dbReference type="AlphaFoldDB" id="A0A1G6GUM1"/>
<dbReference type="NCBIfam" id="TIGR02543">
    <property type="entry name" value="List_Bact_rpt"/>
    <property type="match status" value="10"/>
</dbReference>
<evidence type="ECO:0000256" key="1">
    <source>
        <dbReference type="ARBA" id="ARBA00004196"/>
    </source>
</evidence>
<gene>
    <name evidence="3" type="ORF">SAMN05216323_100446</name>
</gene>
<dbReference type="STRING" id="1640674.SAMN05216323_100446"/>
<dbReference type="Proteomes" id="UP000199452">
    <property type="component" value="Unassembled WGS sequence"/>
</dbReference>
<keyword evidence="4" id="KW-1185">Reference proteome</keyword>
<reference evidence="3 4" key="1">
    <citation type="submission" date="2016-09" db="EMBL/GenBank/DDBJ databases">
        <authorList>
            <person name="Capua I."/>
            <person name="De Benedictis P."/>
            <person name="Joannis T."/>
            <person name="Lombin L.H."/>
            <person name="Cattoli G."/>
        </authorList>
    </citation>
    <scope>NUCLEOTIDE SEQUENCE [LARGE SCALE GENOMIC DNA]</scope>
    <source>
        <strain evidence="3 4">A7P-90m</strain>
    </source>
</reference>
<protein>
    <submittedName>
        <fullName evidence="3">Listeria/Bacterioides repeat-containing protein/Por secretion system C-terminal sorting domain-containing protein</fullName>
    </submittedName>
</protein>
<dbReference type="InterPro" id="IPR026444">
    <property type="entry name" value="Secre_tail"/>
</dbReference>
<evidence type="ECO:0000313" key="3">
    <source>
        <dbReference type="EMBL" id="SDB85722.1"/>
    </source>
</evidence>
<name>A0A1G6GUM1_9BACT</name>
<evidence type="ECO:0000259" key="2">
    <source>
        <dbReference type="Pfam" id="PF18962"/>
    </source>
</evidence>
<dbReference type="InterPro" id="IPR042229">
    <property type="entry name" value="Listeria/Bacterioides_rpt_sf"/>
</dbReference>
<organism evidence="3 4">
    <name type="scientific">Williamwhitmania taraxaci</name>
    <dbReference type="NCBI Taxonomy" id="1640674"/>
    <lineage>
        <taxon>Bacteria</taxon>
        <taxon>Pseudomonadati</taxon>
        <taxon>Bacteroidota</taxon>
        <taxon>Bacteroidia</taxon>
        <taxon>Bacteroidales</taxon>
        <taxon>Williamwhitmaniaceae</taxon>
        <taxon>Williamwhitmania</taxon>
    </lineage>
</organism>